<dbReference type="AlphaFoldDB" id="A0A158CWM8"/>
<accession>A0A158CWM8</accession>
<proteinExistence type="predicted"/>
<dbReference type="Proteomes" id="UP000054596">
    <property type="component" value="Unassembled WGS sequence"/>
</dbReference>
<sequence length="151" mass="17318">MGVHPQLRDKNSALSRLPLRINNRNSRLHQCHDFEIRLVQCKGSNFLSIDSELLSHIRDFAGRQREVPAIRDLDLQANSPHDRKRSEKCAVSSAVTFSTPRRVPTQCATSDVFFYHPTRLDVRRANFCKPVDAPERSATKQLLTRTPQRAE</sequence>
<comment type="caution">
    <text evidence="1">The sequence shown here is derived from an EMBL/GenBank/DDBJ whole genome shotgun (WGS) entry which is preliminary data.</text>
</comment>
<dbReference type="STRING" id="1777143.AWB82_05919"/>
<evidence type="ECO:0000313" key="2">
    <source>
        <dbReference type="Proteomes" id="UP000054596"/>
    </source>
</evidence>
<name>A0A158CWM8_9BURK</name>
<protein>
    <submittedName>
        <fullName evidence="1">Uncharacterized protein</fullName>
    </submittedName>
</protein>
<keyword evidence="2" id="KW-1185">Reference proteome</keyword>
<evidence type="ECO:0000313" key="1">
    <source>
        <dbReference type="EMBL" id="SAK86764.1"/>
    </source>
</evidence>
<organism evidence="1 2">
    <name type="scientific">Caballeronia glebae</name>
    <dbReference type="NCBI Taxonomy" id="1777143"/>
    <lineage>
        <taxon>Bacteria</taxon>
        <taxon>Pseudomonadati</taxon>
        <taxon>Pseudomonadota</taxon>
        <taxon>Betaproteobacteria</taxon>
        <taxon>Burkholderiales</taxon>
        <taxon>Burkholderiaceae</taxon>
        <taxon>Caballeronia</taxon>
    </lineage>
</organism>
<dbReference type="EMBL" id="FCOJ02000060">
    <property type="protein sequence ID" value="SAK86764.1"/>
    <property type="molecule type" value="Genomic_DNA"/>
</dbReference>
<gene>
    <name evidence="1" type="ORF">AWB82_05919</name>
</gene>
<reference evidence="1" key="1">
    <citation type="submission" date="2016-01" db="EMBL/GenBank/DDBJ databases">
        <authorList>
            <person name="Peeters C."/>
        </authorList>
    </citation>
    <scope>NUCLEOTIDE SEQUENCE [LARGE SCALE GENOMIC DNA]</scope>
    <source>
        <strain evidence="1">LMG 29325</strain>
    </source>
</reference>